<dbReference type="EMBL" id="OM869711">
    <property type="protein sequence ID" value="UPW42023.1"/>
    <property type="molecule type" value="Genomic_DNA"/>
</dbReference>
<name>A0A976N2T7_9VIRU</name>
<keyword evidence="1" id="KW-1133">Transmembrane helix</keyword>
<keyword evidence="1" id="KW-0812">Transmembrane</keyword>
<accession>A0A976N2T7</accession>
<protein>
    <submittedName>
        <fullName evidence="2">Uncharacterized protein</fullName>
    </submittedName>
</protein>
<evidence type="ECO:0000313" key="2">
    <source>
        <dbReference type="EMBL" id="UPW42023.1"/>
    </source>
</evidence>
<sequence length="36" mass="4266">MKKKSFGYYVMCVVLGIMALIVFKFLFSLFVFLLLR</sequence>
<proteinExistence type="predicted"/>
<reference evidence="2" key="1">
    <citation type="submission" date="2022-02" db="EMBL/GenBank/DDBJ databases">
        <title>Towards deciphering the DNA virus diversity associated with rodent species in the families Cricetidae and Heteromyidae.</title>
        <authorList>
            <person name="Lund M."/>
            <person name="Larsen B.B."/>
            <person name="Gryseels S."/>
            <person name="Kraberger S."/>
            <person name="Rowsey D.M."/>
            <person name="Steger L."/>
            <person name="Yule K.M."/>
            <person name="Upham N.S."/>
            <person name="Worobey M."/>
            <person name="Van Doorslaer K."/>
            <person name="Varsani A."/>
        </authorList>
    </citation>
    <scope>NUCLEOTIDE SEQUENCE</scope>
    <source>
        <strain evidence="2">NeonRodF1_17</strain>
    </source>
</reference>
<keyword evidence="1" id="KW-0472">Membrane</keyword>
<organism evidence="2">
    <name type="scientific">Dipodfec virus RodF1_17</name>
    <dbReference type="NCBI Taxonomy" id="2929293"/>
    <lineage>
        <taxon>Viruses</taxon>
        <taxon>Monodnaviria</taxon>
        <taxon>Sangervirae</taxon>
        <taxon>Phixviricota</taxon>
        <taxon>Malgrandaviricetes</taxon>
        <taxon>Petitvirales</taxon>
        <taxon>Microviridae</taxon>
    </lineage>
</organism>
<evidence type="ECO:0000256" key="1">
    <source>
        <dbReference type="SAM" id="Phobius"/>
    </source>
</evidence>
<feature type="transmembrane region" description="Helical" evidence="1">
    <location>
        <begin position="6"/>
        <end position="35"/>
    </location>
</feature>